<organism evidence="1 2">
    <name type="scientific">Vespula squamosa</name>
    <name type="common">Southern yellow jacket</name>
    <name type="synonym">Wasp</name>
    <dbReference type="NCBI Taxonomy" id="30214"/>
    <lineage>
        <taxon>Eukaryota</taxon>
        <taxon>Metazoa</taxon>
        <taxon>Ecdysozoa</taxon>
        <taxon>Arthropoda</taxon>
        <taxon>Hexapoda</taxon>
        <taxon>Insecta</taxon>
        <taxon>Pterygota</taxon>
        <taxon>Neoptera</taxon>
        <taxon>Endopterygota</taxon>
        <taxon>Hymenoptera</taxon>
        <taxon>Apocrita</taxon>
        <taxon>Aculeata</taxon>
        <taxon>Vespoidea</taxon>
        <taxon>Vespidae</taxon>
        <taxon>Vespinae</taxon>
        <taxon>Vespula</taxon>
    </lineage>
</organism>
<name>A0ABD2B6X0_VESSQ</name>
<reference evidence="1 2" key="1">
    <citation type="journal article" date="2024" name="Ann. Entomol. Soc. Am.">
        <title>Genomic analyses of the southern and eastern yellowjacket wasps (Hymenoptera: Vespidae) reveal evolutionary signatures of social life.</title>
        <authorList>
            <person name="Catto M.A."/>
            <person name="Caine P.B."/>
            <person name="Orr S.E."/>
            <person name="Hunt B.G."/>
            <person name="Goodisman M.A.D."/>
        </authorList>
    </citation>
    <scope>NUCLEOTIDE SEQUENCE [LARGE SCALE GENOMIC DNA]</scope>
    <source>
        <strain evidence="1">233</strain>
        <tissue evidence="1">Head and thorax</tissue>
    </source>
</reference>
<evidence type="ECO:0000313" key="1">
    <source>
        <dbReference type="EMBL" id="KAL2728460.1"/>
    </source>
</evidence>
<keyword evidence="2" id="KW-1185">Reference proteome</keyword>
<comment type="caution">
    <text evidence="1">The sequence shown here is derived from an EMBL/GenBank/DDBJ whole genome shotgun (WGS) entry which is preliminary data.</text>
</comment>
<accession>A0ABD2B6X0</accession>
<evidence type="ECO:0000313" key="2">
    <source>
        <dbReference type="Proteomes" id="UP001607302"/>
    </source>
</evidence>
<dbReference type="Proteomes" id="UP001607302">
    <property type="component" value="Unassembled WGS sequence"/>
</dbReference>
<sequence length="157" mass="18275">MAVVCTTTVGTNEEFFASHRCHDDDDNDDNDDHEQNVRWLQRKVRCIRMKYKETPAADKFLELRLEIKSDNLRNTDYHTKKRLRLKILSTLLTKRSDLLKRDKGHEVEYSSGIVVILKQTATAQERFTRANNSVNSSGYVLPFSVYSRSANLIYCNK</sequence>
<protein>
    <submittedName>
        <fullName evidence="1">Uncharacterized protein</fullName>
    </submittedName>
</protein>
<dbReference type="EMBL" id="JAUDFV010000132">
    <property type="protein sequence ID" value="KAL2728460.1"/>
    <property type="molecule type" value="Genomic_DNA"/>
</dbReference>
<gene>
    <name evidence="1" type="ORF">V1478_006092</name>
</gene>
<proteinExistence type="predicted"/>
<dbReference type="AlphaFoldDB" id="A0ABD2B6X0"/>